<sequence length="225" mass="24386">MNANTASQQGRGGRRQDSRDSFWRWKKWSLPRLPNPPLPPLAPILDGFAATWVEDTMGGQSLCVEGVIDEVKLAALETCTLGRFCRPGLAALRNGRHRWMYPIVVQEAELVWVPAIEQHKVVAEAILSDQSQETVKHGVVIGEHRVASPAITILGPTGAAMAPIIGSAQGGARKVKSVNSLVEALGSPAQQRVITAARSIQGRRRLTKGNYMVDAGVEEELRVVS</sequence>
<gene>
    <name evidence="2" type="ORF">V6N11_058595</name>
</gene>
<keyword evidence="3" id="KW-1185">Reference proteome</keyword>
<organism evidence="2 3">
    <name type="scientific">Hibiscus sabdariffa</name>
    <name type="common">roselle</name>
    <dbReference type="NCBI Taxonomy" id="183260"/>
    <lineage>
        <taxon>Eukaryota</taxon>
        <taxon>Viridiplantae</taxon>
        <taxon>Streptophyta</taxon>
        <taxon>Embryophyta</taxon>
        <taxon>Tracheophyta</taxon>
        <taxon>Spermatophyta</taxon>
        <taxon>Magnoliopsida</taxon>
        <taxon>eudicotyledons</taxon>
        <taxon>Gunneridae</taxon>
        <taxon>Pentapetalae</taxon>
        <taxon>rosids</taxon>
        <taxon>malvids</taxon>
        <taxon>Malvales</taxon>
        <taxon>Malvaceae</taxon>
        <taxon>Malvoideae</taxon>
        <taxon>Hibiscus</taxon>
    </lineage>
</organism>
<name>A0ABR2U4P2_9ROSI</name>
<evidence type="ECO:0000256" key="1">
    <source>
        <dbReference type="SAM" id="MobiDB-lite"/>
    </source>
</evidence>
<protein>
    <submittedName>
        <fullName evidence="2">Uncharacterized protein</fullName>
    </submittedName>
</protein>
<dbReference type="EMBL" id="JBBPBN010000002">
    <property type="protein sequence ID" value="KAK9044701.1"/>
    <property type="molecule type" value="Genomic_DNA"/>
</dbReference>
<feature type="region of interest" description="Disordered" evidence="1">
    <location>
        <begin position="1"/>
        <end position="20"/>
    </location>
</feature>
<evidence type="ECO:0000313" key="2">
    <source>
        <dbReference type="EMBL" id="KAK9044701.1"/>
    </source>
</evidence>
<dbReference type="Proteomes" id="UP001396334">
    <property type="component" value="Unassembled WGS sequence"/>
</dbReference>
<accession>A0ABR2U4P2</accession>
<evidence type="ECO:0000313" key="3">
    <source>
        <dbReference type="Proteomes" id="UP001396334"/>
    </source>
</evidence>
<reference evidence="2 3" key="1">
    <citation type="journal article" date="2024" name="G3 (Bethesda)">
        <title>Genome assembly of Hibiscus sabdariffa L. provides insights into metabolisms of medicinal natural products.</title>
        <authorList>
            <person name="Kim T."/>
        </authorList>
    </citation>
    <scope>NUCLEOTIDE SEQUENCE [LARGE SCALE GENOMIC DNA]</scope>
    <source>
        <strain evidence="2">TK-2024</strain>
        <tissue evidence="2">Old leaves</tissue>
    </source>
</reference>
<comment type="caution">
    <text evidence="2">The sequence shown here is derived from an EMBL/GenBank/DDBJ whole genome shotgun (WGS) entry which is preliminary data.</text>
</comment>
<proteinExistence type="predicted"/>